<name>A0AA37TBV6_9HYPH</name>
<dbReference type="EMBL" id="BSPL01000010">
    <property type="protein sequence ID" value="GLS69202.1"/>
    <property type="molecule type" value="Genomic_DNA"/>
</dbReference>
<evidence type="ECO:0000313" key="3">
    <source>
        <dbReference type="EMBL" id="GLS69202.1"/>
    </source>
</evidence>
<dbReference type="RefSeq" id="WP_250102954.1">
    <property type="nucleotide sequence ID" value="NZ_CP097484.1"/>
</dbReference>
<keyword evidence="1" id="KW-0175">Coiled coil</keyword>
<reference evidence="4" key="1">
    <citation type="journal article" date="2019" name="Int. J. Syst. Evol. Microbiol.">
        <title>The Global Catalogue of Microorganisms (GCM) 10K type strain sequencing project: providing services to taxonomists for standard genome sequencing and annotation.</title>
        <authorList>
            <consortium name="The Broad Institute Genomics Platform"/>
            <consortium name="The Broad Institute Genome Sequencing Center for Infectious Disease"/>
            <person name="Wu L."/>
            <person name="Ma J."/>
        </authorList>
    </citation>
    <scope>NUCLEOTIDE SEQUENCE [LARGE SCALE GENOMIC DNA]</scope>
    <source>
        <strain evidence="4">NBRC 103632</strain>
    </source>
</reference>
<feature type="compositionally biased region" description="Basic and acidic residues" evidence="2">
    <location>
        <begin position="115"/>
        <end position="125"/>
    </location>
</feature>
<feature type="compositionally biased region" description="Low complexity" evidence="2">
    <location>
        <begin position="99"/>
        <end position="111"/>
    </location>
</feature>
<comment type="caution">
    <text evidence="3">The sequence shown here is derived from an EMBL/GenBank/DDBJ whole genome shotgun (WGS) entry which is preliminary data.</text>
</comment>
<proteinExistence type="predicted"/>
<feature type="region of interest" description="Disordered" evidence="2">
    <location>
        <begin position="99"/>
        <end position="159"/>
    </location>
</feature>
<evidence type="ECO:0000256" key="1">
    <source>
        <dbReference type="SAM" id="Coils"/>
    </source>
</evidence>
<feature type="coiled-coil region" evidence="1">
    <location>
        <begin position="7"/>
        <end position="34"/>
    </location>
</feature>
<evidence type="ECO:0000313" key="4">
    <source>
        <dbReference type="Proteomes" id="UP001157440"/>
    </source>
</evidence>
<gene>
    <name evidence="3" type="ORF">GCM10007890_12140</name>
</gene>
<accession>A0AA37TBV6</accession>
<organism evidence="3 4">
    <name type="scientific">Methylobacterium tardum</name>
    <dbReference type="NCBI Taxonomy" id="374432"/>
    <lineage>
        <taxon>Bacteria</taxon>
        <taxon>Pseudomonadati</taxon>
        <taxon>Pseudomonadota</taxon>
        <taxon>Alphaproteobacteria</taxon>
        <taxon>Hyphomicrobiales</taxon>
        <taxon>Methylobacteriaceae</taxon>
        <taxon>Methylobacterium</taxon>
    </lineage>
</organism>
<sequence length="192" mass="19766">MAPTGIRDMAARLLQEAERKLVRLRAEAQAARAAGDRKAAERIARELVVLARQIADAAQDYAVAEAAPDFVSPALAKAAARTRAEGGAAPATLVGEAEAAVSDATQAAAAEGDPSADRLDPREAAGEAALSQPADREPVPGSPVTRGSGSAEDESVPCMAHRLLEAAEALLGAMEQLAGRRSSRALRTDQPL</sequence>
<dbReference type="AlphaFoldDB" id="A0AA37TBV6"/>
<evidence type="ECO:0000256" key="2">
    <source>
        <dbReference type="SAM" id="MobiDB-lite"/>
    </source>
</evidence>
<protein>
    <submittedName>
        <fullName evidence="3">Uncharacterized protein</fullName>
    </submittedName>
</protein>
<dbReference type="Proteomes" id="UP001157440">
    <property type="component" value="Unassembled WGS sequence"/>
</dbReference>
<keyword evidence="4" id="KW-1185">Reference proteome</keyword>